<keyword evidence="3" id="KW-1003">Cell membrane</keyword>
<evidence type="ECO:0000256" key="7">
    <source>
        <dbReference type="SAM" id="Phobius"/>
    </source>
</evidence>
<dbReference type="PANTHER" id="PTHR42770">
    <property type="entry name" value="AMINO ACID TRANSPORTER-RELATED"/>
    <property type="match status" value="1"/>
</dbReference>
<dbReference type="EMBL" id="AYYN01000035">
    <property type="protein sequence ID" value="KRM76497.1"/>
    <property type="molecule type" value="Genomic_DNA"/>
</dbReference>
<feature type="transmembrane region" description="Helical" evidence="7">
    <location>
        <begin position="121"/>
        <end position="146"/>
    </location>
</feature>
<proteinExistence type="predicted"/>
<keyword evidence="4 7" id="KW-0812">Transmembrane</keyword>
<gene>
    <name evidence="8" type="ORF">FC48_GL001664</name>
</gene>
<dbReference type="Pfam" id="PF13520">
    <property type="entry name" value="AA_permease_2"/>
    <property type="match status" value="1"/>
</dbReference>
<feature type="transmembrane region" description="Helical" evidence="7">
    <location>
        <begin position="437"/>
        <end position="460"/>
    </location>
</feature>
<evidence type="ECO:0000256" key="3">
    <source>
        <dbReference type="ARBA" id="ARBA00022475"/>
    </source>
</evidence>
<feature type="transmembrane region" description="Helical" evidence="7">
    <location>
        <begin position="398"/>
        <end position="417"/>
    </location>
</feature>
<evidence type="ECO:0000313" key="9">
    <source>
        <dbReference type="Proteomes" id="UP000051612"/>
    </source>
</evidence>
<evidence type="ECO:0000256" key="6">
    <source>
        <dbReference type="ARBA" id="ARBA00023136"/>
    </source>
</evidence>
<feature type="transmembrane region" description="Helical" evidence="7">
    <location>
        <begin position="81"/>
        <end position="101"/>
    </location>
</feature>
<feature type="transmembrane region" description="Helical" evidence="7">
    <location>
        <begin position="205"/>
        <end position="224"/>
    </location>
</feature>
<dbReference type="PIRSF" id="PIRSF006060">
    <property type="entry name" value="AA_transporter"/>
    <property type="match status" value="1"/>
</dbReference>
<feature type="transmembrane region" description="Helical" evidence="7">
    <location>
        <begin position="365"/>
        <end position="386"/>
    </location>
</feature>
<dbReference type="InterPro" id="IPR050367">
    <property type="entry name" value="APC_superfamily"/>
</dbReference>
<dbReference type="Proteomes" id="UP000051612">
    <property type="component" value="Unassembled WGS sequence"/>
</dbReference>
<feature type="transmembrane region" description="Helical" evidence="7">
    <location>
        <begin position="466"/>
        <end position="485"/>
    </location>
</feature>
<evidence type="ECO:0000313" key="8">
    <source>
        <dbReference type="EMBL" id="KRM76497.1"/>
    </source>
</evidence>
<dbReference type="PANTHER" id="PTHR42770:SF15">
    <property type="entry name" value="GLUTAMATE_GAMMA-AMINOBUTYRATE ANTIPORTER-RELATED"/>
    <property type="match status" value="1"/>
</dbReference>
<dbReference type="RefSeq" id="WP_082613042.1">
    <property type="nucleotide sequence ID" value="NZ_AYYN01000035.1"/>
</dbReference>
<evidence type="ECO:0000256" key="1">
    <source>
        <dbReference type="ARBA" id="ARBA00004651"/>
    </source>
</evidence>
<comment type="caution">
    <text evidence="8">The sequence shown here is derived from an EMBL/GenBank/DDBJ whole genome shotgun (WGS) entry which is preliminary data.</text>
</comment>
<dbReference type="GO" id="GO:0005886">
    <property type="term" value="C:plasma membrane"/>
    <property type="evidence" value="ECO:0007669"/>
    <property type="project" value="UniProtKB-SubCell"/>
</dbReference>
<reference evidence="8 9" key="1">
    <citation type="journal article" date="2015" name="Genome Announc.">
        <title>Expanding the biotechnology potential of lactobacilli through comparative genomics of 213 strains and associated genera.</title>
        <authorList>
            <person name="Sun Z."/>
            <person name="Harris H.M."/>
            <person name="McCann A."/>
            <person name="Guo C."/>
            <person name="Argimon S."/>
            <person name="Zhang W."/>
            <person name="Yang X."/>
            <person name="Jeffery I.B."/>
            <person name="Cooney J.C."/>
            <person name="Kagawa T.F."/>
            <person name="Liu W."/>
            <person name="Song Y."/>
            <person name="Salvetti E."/>
            <person name="Wrobel A."/>
            <person name="Rasinkangas P."/>
            <person name="Parkhill J."/>
            <person name="Rea M.C."/>
            <person name="O'Sullivan O."/>
            <person name="Ritari J."/>
            <person name="Douillard F.P."/>
            <person name="Paul Ross R."/>
            <person name="Yang R."/>
            <person name="Briner A.E."/>
            <person name="Felis G.E."/>
            <person name="de Vos W.M."/>
            <person name="Barrangou R."/>
            <person name="Klaenhammer T.R."/>
            <person name="Caufield P.W."/>
            <person name="Cui Y."/>
            <person name="Zhang H."/>
            <person name="O'Toole P.W."/>
        </authorList>
    </citation>
    <scope>NUCLEOTIDE SEQUENCE [LARGE SCALE GENOMIC DNA]</scope>
    <source>
        <strain evidence="8 9">DSM 20452</strain>
    </source>
</reference>
<evidence type="ECO:0000256" key="5">
    <source>
        <dbReference type="ARBA" id="ARBA00022989"/>
    </source>
</evidence>
<comment type="subcellular location">
    <subcellularLocation>
        <location evidence="1">Cell membrane</location>
        <topology evidence="1">Multi-pass membrane protein</topology>
    </subcellularLocation>
</comment>
<feature type="transmembrane region" description="Helical" evidence="7">
    <location>
        <begin position="38"/>
        <end position="60"/>
    </location>
</feature>
<dbReference type="Gene3D" id="1.20.1740.10">
    <property type="entry name" value="Amino acid/polyamine transporter I"/>
    <property type="match status" value="1"/>
</dbReference>
<keyword evidence="5 7" id="KW-1133">Transmembrane helix</keyword>
<feature type="transmembrane region" description="Helical" evidence="7">
    <location>
        <begin position="158"/>
        <end position="182"/>
    </location>
</feature>
<dbReference type="SUPFAM" id="SSF161111">
    <property type="entry name" value="Cation efflux protein transmembrane domain-like"/>
    <property type="match status" value="1"/>
</dbReference>
<keyword evidence="6 7" id="KW-0472">Membrane</keyword>
<accession>A0A0R2BBE7</accession>
<name>A0A0R2BBE7_9LACO</name>
<organism evidence="8 9">
    <name type="scientific">Ligilactobacillus murinus DSM 20452 = NBRC 14221</name>
    <dbReference type="NCBI Taxonomy" id="1423772"/>
    <lineage>
        <taxon>Bacteria</taxon>
        <taxon>Bacillati</taxon>
        <taxon>Bacillota</taxon>
        <taxon>Bacilli</taxon>
        <taxon>Lactobacillales</taxon>
        <taxon>Lactobacillaceae</taxon>
        <taxon>Ligilactobacillus</taxon>
    </lineage>
</organism>
<feature type="transmembrane region" description="Helical" evidence="7">
    <location>
        <begin position="245"/>
        <end position="266"/>
    </location>
</feature>
<dbReference type="NCBIfam" id="NF011775">
    <property type="entry name" value="PRK15238.1"/>
    <property type="match status" value="1"/>
</dbReference>
<sequence length="496" mass="54874">MNKKKIKLFGLVMMIFSTIFGFANSTVAYEQMGYGSIMWYILAALFFFLPSALMLAEYGAAFKEAKGGIYSWLAGSVGEKIAFIGTFIWLASWVIWLVSTSNKVWIPLSALLFGKDTTQSWNFLGLGATQTIGLLAIIWILGVTFFSTRGMDFVAKVGSIGGFFTIVLNVIFCVASVVIWIADHGALKQPITSWSSFTTSPNPDFSTLVALLSFVVYAIFAYAGMESLGGVMDDIEKPEKTFPRAVLISTLVIALSYSLMIFMWGISTNWQEVIGNNEANLGNITYVLMNNLGVVLGQTLGLSAQTSQFLGVLMTRFAGLGMFIGYVGAFFILVYSPIKSFILGSDPKLWPKKMTSLNKAGMPAFSMWLQATIVCIFIFLVAFGGSAAQKFYTILTDMANVSTSCPYLFLVGAFPFFKQRTDIERPFEFFKSRKWTWIVTAVVLLVLAGGIIFTCVEPILRHEYDTAFWTIIGPVFFGVIAWLFYHQAVVKGKLDK</sequence>
<protein>
    <submittedName>
        <fullName evidence="8">Inner membrane transporter YjeM</fullName>
    </submittedName>
</protein>
<dbReference type="InterPro" id="IPR002293">
    <property type="entry name" value="AA/rel_permease1"/>
</dbReference>
<evidence type="ECO:0000256" key="4">
    <source>
        <dbReference type="ARBA" id="ARBA00022692"/>
    </source>
</evidence>
<feature type="transmembrane region" description="Helical" evidence="7">
    <location>
        <begin position="323"/>
        <end position="344"/>
    </location>
</feature>
<keyword evidence="2" id="KW-0813">Transport</keyword>
<dbReference type="PATRIC" id="fig|1423772.3.peg.1771"/>
<evidence type="ECO:0000256" key="2">
    <source>
        <dbReference type="ARBA" id="ARBA00022448"/>
    </source>
</evidence>
<dbReference type="AlphaFoldDB" id="A0A0R2BBE7"/>
<dbReference type="GO" id="GO:0022857">
    <property type="term" value="F:transmembrane transporter activity"/>
    <property type="evidence" value="ECO:0007669"/>
    <property type="project" value="InterPro"/>
</dbReference>
<dbReference type="InterPro" id="IPR027469">
    <property type="entry name" value="Cation_efflux_TMD_sf"/>
</dbReference>